<organism evidence="1">
    <name type="scientific">human gut metagenome</name>
    <dbReference type="NCBI Taxonomy" id="408170"/>
    <lineage>
        <taxon>unclassified sequences</taxon>
        <taxon>metagenomes</taxon>
        <taxon>organismal metagenomes</taxon>
    </lineage>
</organism>
<protein>
    <submittedName>
        <fullName evidence="1">Uncharacterized protein</fullName>
    </submittedName>
</protein>
<accession>K1TRN6</accession>
<dbReference type="AlphaFoldDB" id="K1TRN6"/>
<dbReference type="EMBL" id="AJWY01005221">
    <property type="protein sequence ID" value="EKC70219.1"/>
    <property type="molecule type" value="Genomic_DNA"/>
</dbReference>
<proteinExistence type="predicted"/>
<feature type="non-terminal residue" evidence="1">
    <location>
        <position position="24"/>
    </location>
</feature>
<reference evidence="1" key="1">
    <citation type="journal article" date="2013" name="Environ. Microbiol.">
        <title>Microbiota from the distal guts of lean and obese adolescents exhibit partial functional redundancy besides clear differences in community structure.</title>
        <authorList>
            <person name="Ferrer M."/>
            <person name="Ruiz A."/>
            <person name="Lanza F."/>
            <person name="Haange S.B."/>
            <person name="Oberbach A."/>
            <person name="Till H."/>
            <person name="Bargiela R."/>
            <person name="Campoy C."/>
            <person name="Segura M.T."/>
            <person name="Richter M."/>
            <person name="von Bergen M."/>
            <person name="Seifert J."/>
            <person name="Suarez A."/>
        </authorList>
    </citation>
    <scope>NUCLEOTIDE SEQUENCE</scope>
</reference>
<comment type="caution">
    <text evidence="1">The sequence shown here is derived from an EMBL/GenBank/DDBJ whole genome shotgun (WGS) entry which is preliminary data.</text>
</comment>
<sequence>MKFLLVAINAKYIHSNLAVYSLKA</sequence>
<name>K1TRN6_9ZZZZ</name>
<gene>
    <name evidence="1" type="ORF">LEA_07892</name>
</gene>
<evidence type="ECO:0000313" key="1">
    <source>
        <dbReference type="EMBL" id="EKC70219.1"/>
    </source>
</evidence>